<evidence type="ECO:0000259" key="9">
    <source>
        <dbReference type="Pfam" id="PF01545"/>
    </source>
</evidence>
<dbReference type="Pfam" id="PF16916">
    <property type="entry name" value="ZT_dimer"/>
    <property type="match status" value="1"/>
</dbReference>
<feature type="transmembrane region" description="Helical" evidence="8">
    <location>
        <begin position="97"/>
        <end position="117"/>
    </location>
</feature>
<dbReference type="HOGENOM" id="CLU_013430_3_0_9"/>
<sequence length="298" mass="32377">MSIISNTILTFGKLAVGISMNSVSVISEAVHSGMDLVAALIAFFSVRESSKPADERHHYGHGKFENLAGILEALLILAAAVMIIINAWTKLRGGMEIHSLGLGAAVMVLSALVNFFVSRELMRVARETDSPALAADSWHLRTDVYTSLGVLAGIAAIKATGLAVLDPLIAMGVAVLILKAGIDLIRDSMRSMLDVRLPVTEEKEIREVLKKYSGQFVEFHKLRTRKAGSQRYIDLHLVVPREWAIKKVHSLCDQIEEDIGRRFADSHVLIHTEPCGQCCEECSKAEGDNRAGTGCGSS</sequence>
<evidence type="ECO:0000256" key="3">
    <source>
        <dbReference type="ARBA" id="ARBA00022448"/>
    </source>
</evidence>
<proteinExistence type="inferred from homology"/>
<dbReference type="PANTHER" id="PTHR43840:SF15">
    <property type="entry name" value="MITOCHONDRIAL METAL TRANSPORTER 1-RELATED"/>
    <property type="match status" value="1"/>
</dbReference>
<keyword evidence="3" id="KW-0813">Transport</keyword>
<dbReference type="AlphaFoldDB" id="A5D3H5"/>
<name>A5D3H5_PELTS</name>
<feature type="transmembrane region" description="Helical" evidence="8">
    <location>
        <begin position="67"/>
        <end position="85"/>
    </location>
</feature>
<dbReference type="STRING" id="370438.PTH_1041"/>
<evidence type="ECO:0000256" key="6">
    <source>
        <dbReference type="ARBA" id="ARBA00022989"/>
    </source>
</evidence>
<evidence type="ECO:0000256" key="1">
    <source>
        <dbReference type="ARBA" id="ARBA00004651"/>
    </source>
</evidence>
<keyword evidence="12" id="KW-1185">Reference proteome</keyword>
<feature type="domain" description="Cation efflux protein transmembrane" evidence="9">
    <location>
        <begin position="2"/>
        <end position="193"/>
    </location>
</feature>
<dbReference type="InterPro" id="IPR058533">
    <property type="entry name" value="Cation_efflux_TM"/>
</dbReference>
<evidence type="ECO:0000256" key="8">
    <source>
        <dbReference type="SAM" id="Phobius"/>
    </source>
</evidence>
<dbReference type="Proteomes" id="UP000006556">
    <property type="component" value="Chromosome"/>
</dbReference>
<dbReference type="Gene3D" id="1.20.1510.10">
    <property type="entry name" value="Cation efflux protein transmembrane domain"/>
    <property type="match status" value="1"/>
</dbReference>
<protein>
    <submittedName>
        <fullName evidence="11">Predicted Co/Zn/Cd cation transporters</fullName>
    </submittedName>
</protein>
<dbReference type="InterPro" id="IPR027469">
    <property type="entry name" value="Cation_efflux_TMD_sf"/>
</dbReference>
<keyword evidence="6 8" id="KW-1133">Transmembrane helix</keyword>
<keyword evidence="4" id="KW-1003">Cell membrane</keyword>
<dbReference type="PANTHER" id="PTHR43840">
    <property type="entry name" value="MITOCHONDRIAL METAL TRANSPORTER 1-RELATED"/>
    <property type="match status" value="1"/>
</dbReference>
<dbReference type="SUPFAM" id="SSF160240">
    <property type="entry name" value="Cation efflux protein cytoplasmic domain-like"/>
    <property type="match status" value="1"/>
</dbReference>
<dbReference type="SUPFAM" id="SSF161111">
    <property type="entry name" value="Cation efflux protein transmembrane domain-like"/>
    <property type="match status" value="1"/>
</dbReference>
<dbReference type="GO" id="GO:0005886">
    <property type="term" value="C:plasma membrane"/>
    <property type="evidence" value="ECO:0007669"/>
    <property type="project" value="UniProtKB-SubCell"/>
</dbReference>
<evidence type="ECO:0000256" key="5">
    <source>
        <dbReference type="ARBA" id="ARBA00022692"/>
    </source>
</evidence>
<organism evidence="11 12">
    <name type="scientific">Pelotomaculum thermopropionicum (strain DSM 13744 / JCM 10971 / SI)</name>
    <dbReference type="NCBI Taxonomy" id="370438"/>
    <lineage>
        <taxon>Bacteria</taxon>
        <taxon>Bacillati</taxon>
        <taxon>Bacillota</taxon>
        <taxon>Clostridia</taxon>
        <taxon>Eubacteriales</taxon>
        <taxon>Desulfotomaculaceae</taxon>
        <taxon>Pelotomaculum</taxon>
    </lineage>
</organism>
<keyword evidence="5 8" id="KW-0812">Transmembrane</keyword>
<comment type="similarity">
    <text evidence="2">Belongs to the cation diffusion facilitator (CDF) transporter (TC 2.A.4) family.</text>
</comment>
<dbReference type="InterPro" id="IPR036837">
    <property type="entry name" value="Cation_efflux_CTD_sf"/>
</dbReference>
<dbReference type="GO" id="GO:0015086">
    <property type="term" value="F:cadmium ion transmembrane transporter activity"/>
    <property type="evidence" value="ECO:0007669"/>
    <property type="project" value="TreeGrafter"/>
</dbReference>
<dbReference type="NCBIfam" id="TIGR01297">
    <property type="entry name" value="CDF"/>
    <property type="match status" value="1"/>
</dbReference>
<dbReference type="GO" id="GO:0015341">
    <property type="term" value="F:zinc efflux antiporter activity"/>
    <property type="evidence" value="ECO:0007669"/>
    <property type="project" value="TreeGrafter"/>
</dbReference>
<dbReference type="EMBL" id="AP009389">
    <property type="protein sequence ID" value="BAF59222.1"/>
    <property type="molecule type" value="Genomic_DNA"/>
</dbReference>
<dbReference type="Pfam" id="PF01545">
    <property type="entry name" value="Cation_efflux"/>
    <property type="match status" value="1"/>
</dbReference>
<evidence type="ECO:0000313" key="11">
    <source>
        <dbReference type="EMBL" id="BAF59222.1"/>
    </source>
</evidence>
<dbReference type="InterPro" id="IPR050291">
    <property type="entry name" value="CDF_Transporter"/>
</dbReference>
<dbReference type="FunFam" id="3.30.70.1350:FF:000002">
    <property type="entry name" value="Ferrous-iron efflux pump FieF"/>
    <property type="match status" value="1"/>
</dbReference>
<evidence type="ECO:0000256" key="4">
    <source>
        <dbReference type="ARBA" id="ARBA00022475"/>
    </source>
</evidence>
<evidence type="ECO:0000313" key="12">
    <source>
        <dbReference type="Proteomes" id="UP000006556"/>
    </source>
</evidence>
<dbReference type="InterPro" id="IPR002524">
    <property type="entry name" value="Cation_efflux"/>
</dbReference>
<feature type="domain" description="Cation efflux protein cytoplasmic" evidence="10">
    <location>
        <begin position="200"/>
        <end position="275"/>
    </location>
</feature>
<keyword evidence="7 8" id="KW-0472">Membrane</keyword>
<evidence type="ECO:0000259" key="10">
    <source>
        <dbReference type="Pfam" id="PF16916"/>
    </source>
</evidence>
<dbReference type="Gene3D" id="3.30.70.1350">
    <property type="entry name" value="Cation efflux protein, cytoplasmic domain"/>
    <property type="match status" value="1"/>
</dbReference>
<dbReference type="GO" id="GO:0006882">
    <property type="term" value="P:intracellular zinc ion homeostasis"/>
    <property type="evidence" value="ECO:0007669"/>
    <property type="project" value="TreeGrafter"/>
</dbReference>
<gene>
    <name evidence="11" type="primary">MMT1</name>
    <name evidence="11" type="ordered locus">PTH_1041</name>
</gene>
<reference evidence="12" key="1">
    <citation type="journal article" date="2008" name="Genome Res.">
        <title>The genome of Pelotomaculum thermopropionicum reveals niche-associated evolution in anaerobic microbiota.</title>
        <authorList>
            <person name="Kosaka T."/>
            <person name="Kato S."/>
            <person name="Shimoyama T."/>
            <person name="Ishii S."/>
            <person name="Abe T."/>
            <person name="Watanabe K."/>
        </authorList>
    </citation>
    <scope>NUCLEOTIDE SEQUENCE [LARGE SCALE GENOMIC DNA]</scope>
    <source>
        <strain evidence="12">DSM 13744 / JCM 10971 / SI</strain>
    </source>
</reference>
<dbReference type="InterPro" id="IPR027470">
    <property type="entry name" value="Cation_efflux_CTD"/>
</dbReference>
<evidence type="ECO:0000256" key="2">
    <source>
        <dbReference type="ARBA" id="ARBA00008114"/>
    </source>
</evidence>
<dbReference type="KEGG" id="pth:PTH_1041"/>
<accession>A5D3H5</accession>
<comment type="subcellular location">
    <subcellularLocation>
        <location evidence="1">Cell membrane</location>
        <topology evidence="1">Multi-pass membrane protein</topology>
    </subcellularLocation>
</comment>
<dbReference type="GO" id="GO:0015093">
    <property type="term" value="F:ferrous iron transmembrane transporter activity"/>
    <property type="evidence" value="ECO:0007669"/>
    <property type="project" value="TreeGrafter"/>
</dbReference>
<dbReference type="eggNOG" id="COG0053">
    <property type="taxonomic scope" value="Bacteria"/>
</dbReference>
<evidence type="ECO:0000256" key="7">
    <source>
        <dbReference type="ARBA" id="ARBA00023136"/>
    </source>
</evidence>